<accession>A0ABX9ZHI8</accession>
<reference evidence="1 2" key="1">
    <citation type="submission" date="2018-12" db="EMBL/GenBank/DDBJ databases">
        <title>Whole genome sequence of a Pandoraea apista isolate from a patient with cystic fibrosis.</title>
        <authorList>
            <person name="Kenna D.T."/>
            <person name="Turton J.F."/>
        </authorList>
    </citation>
    <scope>NUCLEOTIDE SEQUENCE [LARGE SCALE GENOMIC DNA]</scope>
    <source>
        <strain evidence="1 2">Pa13324</strain>
    </source>
</reference>
<proteinExistence type="predicted"/>
<sequence length="98" mass="10678">MADKHTPGPWDTNGLRIWAKVAYSDSQALELATMSHFVPCTEREATARLTAAAPELLEALEQIERLSRTADAKLVNVRAMLGDIARAALSKARGEHHG</sequence>
<dbReference type="Proteomes" id="UP000270216">
    <property type="component" value="Unassembled WGS sequence"/>
</dbReference>
<evidence type="ECO:0000313" key="1">
    <source>
        <dbReference type="EMBL" id="RSK74735.1"/>
    </source>
</evidence>
<evidence type="ECO:0000313" key="2">
    <source>
        <dbReference type="Proteomes" id="UP000270216"/>
    </source>
</evidence>
<keyword evidence="2" id="KW-1185">Reference proteome</keyword>
<dbReference type="EMBL" id="RWHX01000083">
    <property type="protein sequence ID" value="RSK74735.1"/>
    <property type="molecule type" value="Genomic_DNA"/>
</dbReference>
<protein>
    <submittedName>
        <fullName evidence="1">Uncharacterized protein</fullName>
    </submittedName>
</protein>
<gene>
    <name evidence="1" type="ORF">EJE83_24890</name>
</gene>
<organism evidence="1 2">
    <name type="scientific">Pandoraea apista</name>
    <dbReference type="NCBI Taxonomy" id="93218"/>
    <lineage>
        <taxon>Bacteria</taxon>
        <taxon>Pseudomonadati</taxon>
        <taxon>Pseudomonadota</taxon>
        <taxon>Betaproteobacteria</taxon>
        <taxon>Burkholderiales</taxon>
        <taxon>Burkholderiaceae</taxon>
        <taxon>Pandoraea</taxon>
    </lineage>
</organism>
<comment type="caution">
    <text evidence="1">The sequence shown here is derived from an EMBL/GenBank/DDBJ whole genome shotgun (WGS) entry which is preliminary data.</text>
</comment>
<name>A0ABX9ZHI8_9BURK</name>
<dbReference type="RefSeq" id="WP_107337277.1">
    <property type="nucleotide sequence ID" value="NZ_PYYA01000001.1"/>
</dbReference>